<evidence type="ECO:0000313" key="2">
    <source>
        <dbReference type="EMBL" id="CCE27298.1"/>
    </source>
</evidence>
<reference evidence="2 3" key="1">
    <citation type="journal article" date="2013" name="PLoS Genet.">
        <title>Plant-symbiotic fungi as chemical engineers: Multi-genome analysis of the Clavicipitaceae reveals dynamics of alkaloid loci.</title>
        <authorList>
            <person name="Schardl C.L."/>
            <person name="Young C.A."/>
            <person name="Hesse U."/>
            <person name="Amyotte S.G."/>
            <person name="Andreeva K."/>
            <person name="Calie P.J."/>
            <person name="Fleetwood D.J."/>
            <person name="Haws D.C."/>
            <person name="Moore N."/>
            <person name="Oeser B."/>
            <person name="Panaccione D.G."/>
            <person name="Schweri K.K."/>
            <person name="Voisey C.R."/>
            <person name="Farman M.L."/>
            <person name="Jaromczyk J.W."/>
            <person name="Roe B.A."/>
            <person name="O'Sullivan D.M."/>
            <person name="Scott B."/>
            <person name="Tudzynski P."/>
            <person name="An Z."/>
            <person name="Arnaoudova E.G."/>
            <person name="Bullock C.T."/>
            <person name="Charlton N.D."/>
            <person name="Chen L."/>
            <person name="Cox M."/>
            <person name="Dinkins R.D."/>
            <person name="Florea S."/>
            <person name="Glenn A.E."/>
            <person name="Gordon A."/>
            <person name="Gueldener U."/>
            <person name="Harris D.R."/>
            <person name="Hollin W."/>
            <person name="Jaromczyk J."/>
            <person name="Johnson R.D."/>
            <person name="Khan A.K."/>
            <person name="Leistner E."/>
            <person name="Leuchtmann A."/>
            <person name="Li C."/>
            <person name="Liu J."/>
            <person name="Liu J."/>
            <person name="Liu M."/>
            <person name="Mace W."/>
            <person name="Machado C."/>
            <person name="Nagabhyru P."/>
            <person name="Pan J."/>
            <person name="Schmid J."/>
            <person name="Sugawara K."/>
            <person name="Steiner U."/>
            <person name="Takach J.E."/>
            <person name="Tanaka E."/>
            <person name="Webb J.S."/>
            <person name="Wilson E.V."/>
            <person name="Wiseman J.L."/>
            <person name="Yoshida R."/>
            <person name="Zeng Z."/>
        </authorList>
    </citation>
    <scope>NUCLEOTIDE SEQUENCE [LARGE SCALE GENOMIC DNA]</scope>
    <source>
        <strain evidence="2 3">20.1</strain>
    </source>
</reference>
<proteinExistence type="predicted"/>
<dbReference type="AlphaFoldDB" id="M1W5J0"/>
<dbReference type="HOGENOM" id="CLU_1547389_0_0_1"/>
<dbReference type="VEuPathDB" id="FungiDB:CPUR_00772"/>
<accession>M1W5J0</accession>
<dbReference type="Proteomes" id="UP000016801">
    <property type="component" value="Unassembled WGS sequence"/>
</dbReference>
<evidence type="ECO:0000256" key="1">
    <source>
        <dbReference type="SAM" id="MobiDB-lite"/>
    </source>
</evidence>
<feature type="region of interest" description="Disordered" evidence="1">
    <location>
        <begin position="1"/>
        <end position="32"/>
    </location>
</feature>
<gene>
    <name evidence="2" type="ORF">CPUR_00772</name>
</gene>
<name>M1W5J0_CLAP2</name>
<comment type="caution">
    <text evidence="2">The sequence shown here is derived from an EMBL/GenBank/DDBJ whole genome shotgun (WGS) entry which is preliminary data.</text>
</comment>
<protein>
    <submittedName>
        <fullName evidence="2">Uncharacterized protein</fullName>
    </submittedName>
</protein>
<feature type="compositionally biased region" description="Low complexity" evidence="1">
    <location>
        <begin position="7"/>
        <end position="32"/>
    </location>
</feature>
<organism evidence="2 3">
    <name type="scientific">Claviceps purpurea (strain 20.1)</name>
    <name type="common">Ergot fungus</name>
    <name type="synonym">Sphacelia segetum</name>
    <dbReference type="NCBI Taxonomy" id="1111077"/>
    <lineage>
        <taxon>Eukaryota</taxon>
        <taxon>Fungi</taxon>
        <taxon>Dikarya</taxon>
        <taxon>Ascomycota</taxon>
        <taxon>Pezizomycotina</taxon>
        <taxon>Sordariomycetes</taxon>
        <taxon>Hypocreomycetidae</taxon>
        <taxon>Hypocreales</taxon>
        <taxon>Clavicipitaceae</taxon>
        <taxon>Claviceps</taxon>
    </lineage>
</organism>
<keyword evidence="3" id="KW-1185">Reference proteome</keyword>
<dbReference type="EMBL" id="CAGA01000003">
    <property type="protein sequence ID" value="CCE27298.1"/>
    <property type="molecule type" value="Genomic_DNA"/>
</dbReference>
<dbReference type="OrthoDB" id="10352051at2759"/>
<evidence type="ECO:0000313" key="3">
    <source>
        <dbReference type="Proteomes" id="UP000016801"/>
    </source>
</evidence>
<sequence length="173" mass="18922">MADETTDTPAAATGRVTSSTAQAAAPASSATHDTAAYLTRDMLPERLSRFADYVTAAWQDRRTIINEHSTSLDIDNKLAHLHNYYVEHDKTHEMLPVPSVRTASTGPSPSGKKQVPARAKECATSLKSMASTLANDRDGSFSPSCMLLTVRSGKYVAVSTKKEQKSRHHFSWR</sequence>